<reference evidence="1 2" key="1">
    <citation type="submission" date="2015-08" db="EMBL/GenBank/DDBJ databases">
        <title>Next Generation Sequencing and Analysis of the Genome of Puccinia sorghi L Schw, the Causal Agent of Maize Common Rust.</title>
        <authorList>
            <person name="Rochi L."/>
            <person name="Burguener G."/>
            <person name="Darino M."/>
            <person name="Turjanski A."/>
            <person name="Kreff E."/>
            <person name="Dieguez M.J."/>
            <person name="Sacco F."/>
        </authorList>
    </citation>
    <scope>NUCLEOTIDE SEQUENCE [LARGE SCALE GENOMIC DNA]</scope>
    <source>
        <strain evidence="1 2">RO10H11247</strain>
    </source>
</reference>
<evidence type="ECO:0000313" key="2">
    <source>
        <dbReference type="Proteomes" id="UP000037035"/>
    </source>
</evidence>
<keyword evidence="2" id="KW-1185">Reference proteome</keyword>
<dbReference type="VEuPathDB" id="FungiDB:VP01_1396g6"/>
<dbReference type="EMBL" id="LAVV01004409">
    <property type="protein sequence ID" value="KNZ61469.1"/>
    <property type="molecule type" value="Genomic_DNA"/>
</dbReference>
<dbReference type="OrthoDB" id="2422411at2759"/>
<dbReference type="Proteomes" id="UP000037035">
    <property type="component" value="Unassembled WGS sequence"/>
</dbReference>
<name>A0A0L6VL87_9BASI</name>
<dbReference type="AlphaFoldDB" id="A0A0L6VL87"/>
<protein>
    <submittedName>
        <fullName evidence="1">Uncharacterized protein</fullName>
    </submittedName>
</protein>
<sequence>MLPKSLETQKKLKKSCIIRLSLSEFQLLAIFIFTSNNSLLSKKEISSSTWKNSGFPLLLAGFHKAVKLITLALKEKHHKIKSFFHQKKVTSLQNINSIFAISQKLKTVILCRHKIAQFLASGQQVEPSDFNMQWHLKVSFFYFSNKASIRMLQYHIPPCDSTLGRKTHSETLQGATKVESTPQRCYSFNIASRRYLKDATLPI</sequence>
<gene>
    <name evidence="1" type="ORF">VP01_1396g6</name>
</gene>
<organism evidence="1 2">
    <name type="scientific">Puccinia sorghi</name>
    <dbReference type="NCBI Taxonomy" id="27349"/>
    <lineage>
        <taxon>Eukaryota</taxon>
        <taxon>Fungi</taxon>
        <taxon>Dikarya</taxon>
        <taxon>Basidiomycota</taxon>
        <taxon>Pucciniomycotina</taxon>
        <taxon>Pucciniomycetes</taxon>
        <taxon>Pucciniales</taxon>
        <taxon>Pucciniaceae</taxon>
        <taxon>Puccinia</taxon>
    </lineage>
</organism>
<comment type="caution">
    <text evidence="1">The sequence shown here is derived from an EMBL/GenBank/DDBJ whole genome shotgun (WGS) entry which is preliminary data.</text>
</comment>
<evidence type="ECO:0000313" key="1">
    <source>
        <dbReference type="EMBL" id="KNZ61469.1"/>
    </source>
</evidence>
<proteinExistence type="predicted"/>
<accession>A0A0L6VL87</accession>